<keyword evidence="10" id="KW-0576">Peroxisome</keyword>
<dbReference type="InterPro" id="IPR001753">
    <property type="entry name" value="Enoyl-CoA_hydra/iso"/>
</dbReference>
<dbReference type="InterPro" id="IPR036291">
    <property type="entry name" value="NAD(P)-bd_dom_sf"/>
</dbReference>
<evidence type="ECO:0000256" key="8">
    <source>
        <dbReference type="ARBA" id="ARBA00023027"/>
    </source>
</evidence>
<dbReference type="Gene3D" id="3.90.226.10">
    <property type="entry name" value="2-enoyl-CoA Hydratase, Chain A, domain 1"/>
    <property type="match status" value="1"/>
</dbReference>
<evidence type="ECO:0000259" key="16">
    <source>
        <dbReference type="Pfam" id="PF00725"/>
    </source>
</evidence>
<comment type="subcellular location">
    <subcellularLocation>
        <location evidence="1">Peroxisome</location>
    </subcellularLocation>
</comment>
<dbReference type="Proteomes" id="UP000644749">
    <property type="component" value="Unassembled WGS sequence"/>
</dbReference>
<reference evidence="18 19" key="1">
    <citation type="submission" date="2021-01" db="EMBL/GenBank/DDBJ databases">
        <title>011410 draft genome.</title>
        <authorList>
            <person name="Lang L."/>
        </authorList>
    </citation>
    <scope>NUCLEOTIDE SEQUENCE [LARGE SCALE GENOMIC DNA]</scope>
    <source>
        <strain evidence="18 19">KCTC 42845</strain>
    </source>
</reference>
<evidence type="ECO:0000256" key="14">
    <source>
        <dbReference type="ARBA" id="ARBA00049556"/>
    </source>
</evidence>
<evidence type="ECO:0000313" key="19">
    <source>
        <dbReference type="Proteomes" id="UP000644749"/>
    </source>
</evidence>
<evidence type="ECO:0000256" key="7">
    <source>
        <dbReference type="ARBA" id="ARBA00023002"/>
    </source>
</evidence>
<keyword evidence="19" id="KW-1185">Reference proteome</keyword>
<gene>
    <name evidence="18" type="ORF">JL111_15245</name>
</gene>
<evidence type="ECO:0000256" key="10">
    <source>
        <dbReference type="ARBA" id="ARBA00023140"/>
    </source>
</evidence>
<evidence type="ECO:0000256" key="11">
    <source>
        <dbReference type="ARBA" id="ARBA00023235"/>
    </source>
</evidence>
<dbReference type="Pfam" id="PF00725">
    <property type="entry name" value="3HCDH"/>
    <property type="match status" value="1"/>
</dbReference>
<evidence type="ECO:0000313" key="18">
    <source>
        <dbReference type="EMBL" id="MBL3674835.1"/>
    </source>
</evidence>
<dbReference type="PANTHER" id="PTHR23309">
    <property type="entry name" value="3-HYDROXYACYL-COA DEHYROGENASE"/>
    <property type="match status" value="1"/>
</dbReference>
<evidence type="ECO:0000256" key="4">
    <source>
        <dbReference type="ARBA" id="ARBA00011245"/>
    </source>
</evidence>
<comment type="subunit">
    <text evidence="4">Monomer.</text>
</comment>
<dbReference type="Gene3D" id="3.40.50.720">
    <property type="entry name" value="NAD(P)-binding Rossmann-like Domain"/>
    <property type="match status" value="1"/>
</dbReference>
<comment type="pathway">
    <text evidence="2">Lipid metabolism; fatty acid beta-oxidation.</text>
</comment>
<keyword evidence="5" id="KW-0276">Fatty acid metabolism</keyword>
<dbReference type="PROSITE" id="PS00166">
    <property type="entry name" value="ENOYL_COA_HYDRATASE"/>
    <property type="match status" value="1"/>
</dbReference>
<comment type="caution">
    <text evidence="18">The sequence shown here is derived from an EMBL/GenBank/DDBJ whole genome shotgun (WGS) entry which is preliminary data.</text>
</comment>
<comment type="catalytic activity">
    <reaction evidence="14">
        <text>a (3S)-3-hydroxyacyl-CoA + NAD(+) = a 3-oxoacyl-CoA + NADH + H(+)</text>
        <dbReference type="Rhea" id="RHEA:22432"/>
        <dbReference type="ChEBI" id="CHEBI:15378"/>
        <dbReference type="ChEBI" id="CHEBI:57318"/>
        <dbReference type="ChEBI" id="CHEBI:57540"/>
        <dbReference type="ChEBI" id="CHEBI:57945"/>
        <dbReference type="ChEBI" id="CHEBI:90726"/>
        <dbReference type="EC" id="1.1.1.35"/>
    </reaction>
</comment>
<dbReference type="SUPFAM" id="SSF51735">
    <property type="entry name" value="NAD(P)-binding Rossmann-fold domains"/>
    <property type="match status" value="1"/>
</dbReference>
<keyword evidence="9" id="KW-0443">Lipid metabolism</keyword>
<feature type="domain" description="3-hydroxyacyl-CoA dehydrogenase C-terminal" evidence="16">
    <location>
        <begin position="474"/>
        <end position="565"/>
    </location>
</feature>
<evidence type="ECO:0000259" key="17">
    <source>
        <dbReference type="Pfam" id="PF02737"/>
    </source>
</evidence>
<evidence type="ECO:0000256" key="15">
    <source>
        <dbReference type="RuleBase" id="RU003707"/>
    </source>
</evidence>
<evidence type="ECO:0000256" key="9">
    <source>
        <dbReference type="ARBA" id="ARBA00023098"/>
    </source>
</evidence>
<comment type="similarity">
    <text evidence="3">In the N-terminal section; belongs to the enoyl-CoA hydratase/isomerase family.</text>
</comment>
<keyword evidence="8" id="KW-0520">NAD</keyword>
<keyword evidence="12" id="KW-0456">Lyase</keyword>
<evidence type="ECO:0000256" key="12">
    <source>
        <dbReference type="ARBA" id="ARBA00023239"/>
    </source>
</evidence>
<evidence type="ECO:0000256" key="5">
    <source>
        <dbReference type="ARBA" id="ARBA00022832"/>
    </source>
</evidence>
<dbReference type="Pfam" id="PF02737">
    <property type="entry name" value="3HCDH_N"/>
    <property type="match status" value="1"/>
</dbReference>
<accession>A0ABS1S8E5</accession>
<dbReference type="InterPro" id="IPR006176">
    <property type="entry name" value="3-OHacyl-CoA_DH_NAD-bd"/>
</dbReference>
<evidence type="ECO:0000256" key="1">
    <source>
        <dbReference type="ARBA" id="ARBA00004275"/>
    </source>
</evidence>
<dbReference type="Gene3D" id="1.10.1040.50">
    <property type="match status" value="1"/>
</dbReference>
<dbReference type="InterPro" id="IPR006108">
    <property type="entry name" value="3HC_DH_C"/>
</dbReference>
<evidence type="ECO:0000256" key="6">
    <source>
        <dbReference type="ARBA" id="ARBA00022963"/>
    </source>
</evidence>
<keyword evidence="7" id="KW-0560">Oxidoreductase</keyword>
<evidence type="ECO:0000256" key="3">
    <source>
        <dbReference type="ARBA" id="ARBA00008750"/>
    </source>
</evidence>
<keyword evidence="13" id="KW-0511">Multifunctional enzyme</keyword>
<evidence type="ECO:0000256" key="13">
    <source>
        <dbReference type="ARBA" id="ARBA00023268"/>
    </source>
</evidence>
<sequence>MNTPLITRQDHNGVALVTIDNPPVNALGQTARQQLCAMIARLDQDDNIRAVVLTGQGKVFVGGADISEFDRPPEAPHLPDAISAIEASRKPWVAAINGAALGGGAELALGCHYRILANSARIALPETKLGIIPGAGGTQRLPRLIGNALATDVITNGREIAAAESLDIGFADRAAAGDLIEEALDFAQQIASKPLPVPAAERPLADPGAHFWNTALKRITKAARGNPAPAAALSAIRTGTTSGFAAGMAQERETFLSLRGSEEAAALRYLFFAERAALRPSSLRGETSSSLRHIGVVGGGTMGSGIAAALASAGLHVELAETSRDALQAGMARVEGIFAAQVKRGLCDEVEAADRLVRVRGRVGCQAMARCDMVIEAVFEDRGIKRAVFEELVGICSPDMIIATNTSYLDPDTLVRDLPGQDRFIALHFFSPAHVMKLLEIVPLKGSSTRTLATCFALAGRLGKIPVQAGNCEGFIGNRIVKRLRAGAEAMLRDGLGPEQIDRAMRDYGFGMGPFETQDMAGLDIAFRAREAARACGENVPEMLGDILVRAGRLGQKTRAGWYDYADDDRTPQPSAEVARLLKPLTGVPRPQSSAEIATRLIAIMADEGQKILDEGIARNPEDIDLVKVHGYGFPRHKGGPMFHTARRAVPPLHVDGEAAHVIVPEV</sequence>
<keyword evidence="6" id="KW-0442">Lipid degradation</keyword>
<dbReference type="InterPro" id="IPR029045">
    <property type="entry name" value="ClpP/crotonase-like_dom_sf"/>
</dbReference>
<protein>
    <submittedName>
        <fullName evidence="18">Enoyl-CoA hydratase/isomerase family protein</fullName>
    </submittedName>
</protein>
<keyword evidence="11" id="KW-0413">Isomerase</keyword>
<dbReference type="SUPFAM" id="SSF48179">
    <property type="entry name" value="6-phosphogluconate dehydrogenase C-terminal domain-like"/>
    <property type="match status" value="2"/>
</dbReference>
<organism evidence="18 19">
    <name type="scientific">Paracoccus aerius</name>
    <dbReference type="NCBI Taxonomy" id="1915382"/>
    <lineage>
        <taxon>Bacteria</taxon>
        <taxon>Pseudomonadati</taxon>
        <taxon>Pseudomonadota</taxon>
        <taxon>Alphaproteobacteria</taxon>
        <taxon>Rhodobacterales</taxon>
        <taxon>Paracoccaceae</taxon>
        <taxon>Paracoccus</taxon>
    </lineage>
</organism>
<dbReference type="EMBL" id="JAESHT010000014">
    <property type="protein sequence ID" value="MBL3674835.1"/>
    <property type="molecule type" value="Genomic_DNA"/>
</dbReference>
<evidence type="ECO:0000256" key="2">
    <source>
        <dbReference type="ARBA" id="ARBA00005005"/>
    </source>
</evidence>
<dbReference type="InterPro" id="IPR008927">
    <property type="entry name" value="6-PGluconate_DH-like_C_sf"/>
</dbReference>
<dbReference type="InterPro" id="IPR018376">
    <property type="entry name" value="Enoyl-CoA_hyd/isom_CS"/>
</dbReference>
<dbReference type="SUPFAM" id="SSF52096">
    <property type="entry name" value="ClpP/crotonase"/>
    <property type="match status" value="1"/>
</dbReference>
<dbReference type="PANTHER" id="PTHR23309:SF49">
    <property type="entry name" value="PEROXISOMAL BIFUNCTIONAL ENZYME"/>
    <property type="match status" value="1"/>
</dbReference>
<dbReference type="Pfam" id="PF00378">
    <property type="entry name" value="ECH_1"/>
    <property type="match status" value="1"/>
</dbReference>
<name>A0ABS1S8E5_9RHOB</name>
<feature type="domain" description="3-hydroxyacyl-CoA dehydrogenase NAD binding" evidence="17">
    <location>
        <begin position="293"/>
        <end position="471"/>
    </location>
</feature>
<dbReference type="RefSeq" id="WP_191311569.1">
    <property type="nucleotide sequence ID" value="NZ_BNCL01000014.1"/>
</dbReference>
<comment type="similarity">
    <text evidence="15">Belongs to the enoyl-CoA hydratase/isomerase family.</text>
</comment>
<dbReference type="CDD" id="cd06558">
    <property type="entry name" value="crotonase-like"/>
    <property type="match status" value="1"/>
</dbReference>
<proteinExistence type="inferred from homology"/>